<dbReference type="InterPro" id="IPR001296">
    <property type="entry name" value="Glyco_trans_1"/>
</dbReference>
<evidence type="ECO:0000259" key="1">
    <source>
        <dbReference type="Pfam" id="PF00534"/>
    </source>
</evidence>
<evidence type="ECO:0000313" key="3">
    <source>
        <dbReference type="EMBL" id="MBG9375476.1"/>
    </source>
</evidence>
<dbReference type="Gene3D" id="3.40.50.2000">
    <property type="entry name" value="Glycogen Phosphorylase B"/>
    <property type="match status" value="2"/>
</dbReference>
<dbReference type="Pfam" id="PF00534">
    <property type="entry name" value="Glycos_transf_1"/>
    <property type="match status" value="1"/>
</dbReference>
<dbReference type="PANTHER" id="PTHR12526:SF630">
    <property type="entry name" value="GLYCOSYLTRANSFERASE"/>
    <property type="match status" value="1"/>
</dbReference>
<feature type="domain" description="Glycosyl transferase family 1" evidence="1">
    <location>
        <begin position="184"/>
        <end position="340"/>
    </location>
</feature>
<dbReference type="Pfam" id="PF13477">
    <property type="entry name" value="Glyco_trans_4_2"/>
    <property type="match status" value="1"/>
</dbReference>
<dbReference type="SUPFAM" id="SSF53756">
    <property type="entry name" value="UDP-Glycosyltransferase/glycogen phosphorylase"/>
    <property type="match status" value="1"/>
</dbReference>
<dbReference type="CDD" id="cd03801">
    <property type="entry name" value="GT4_PimA-like"/>
    <property type="match status" value="1"/>
</dbReference>
<comment type="caution">
    <text evidence="3">The sequence shown here is derived from an EMBL/GenBank/DDBJ whole genome shotgun (WGS) entry which is preliminary data.</text>
</comment>
<name>A0A931GTF3_9BACT</name>
<dbReference type="InterPro" id="IPR028098">
    <property type="entry name" value="Glyco_trans_4-like_N"/>
</dbReference>
<reference evidence="3" key="1">
    <citation type="submission" date="2020-11" db="EMBL/GenBank/DDBJ databases">
        <title>Bacterial whole genome sequence for Panacibacter sp. DH6.</title>
        <authorList>
            <person name="Le V."/>
            <person name="Ko S."/>
            <person name="Ahn C.-Y."/>
            <person name="Oh H.-M."/>
        </authorList>
    </citation>
    <scope>NUCLEOTIDE SEQUENCE</scope>
    <source>
        <strain evidence="3">DH6</strain>
    </source>
</reference>
<sequence>MKKLSILFFCSFPPPNTGQTIATKLLYHVLNEEHQIDVINIADKNRFKRKSGNFSLSIVIVLIKKIFELKKKLRRNKYDIVYVVYAPYLFSLLRDVAYARIIKYNASSKIIAHIHCGNYGDNFKSGLKKKLFAYLCNVTDKIIFLSPSLRHFDLPEEKIFFLTNMISDDVICSDAEIQTKLEIKKSESHFKIFFISNMIPEKGYADVLLAAEILRNKGVDNFSVHFIGGWPSVENKNIFLQQIKSLNLTKEIKVYDAINDRNIIKAYFLDADVFVLPTYYPVEAQPLSIIEAFNAATPVISTWHASIPDMINQEENGFLIDKQNPRAIADKITILLDKDKWHAMALNSRRSYLLTYQKSIIAPKLKNIFSADNS</sequence>
<feature type="domain" description="Glycosyltransferase subfamily 4-like N-terminal" evidence="2">
    <location>
        <begin position="33"/>
        <end position="144"/>
    </location>
</feature>
<gene>
    <name evidence="3" type="ORF">I5907_04480</name>
</gene>
<dbReference type="RefSeq" id="WP_196989527.1">
    <property type="nucleotide sequence ID" value="NZ_JADWYR010000001.1"/>
</dbReference>
<accession>A0A931GTF3</accession>
<proteinExistence type="predicted"/>
<organism evidence="3 4">
    <name type="scientific">Panacibacter microcysteis</name>
    <dbReference type="NCBI Taxonomy" id="2793269"/>
    <lineage>
        <taxon>Bacteria</taxon>
        <taxon>Pseudomonadati</taxon>
        <taxon>Bacteroidota</taxon>
        <taxon>Chitinophagia</taxon>
        <taxon>Chitinophagales</taxon>
        <taxon>Chitinophagaceae</taxon>
        <taxon>Panacibacter</taxon>
    </lineage>
</organism>
<dbReference type="Proteomes" id="UP000628448">
    <property type="component" value="Unassembled WGS sequence"/>
</dbReference>
<evidence type="ECO:0000259" key="2">
    <source>
        <dbReference type="Pfam" id="PF13477"/>
    </source>
</evidence>
<dbReference type="AlphaFoldDB" id="A0A931GTF3"/>
<dbReference type="GO" id="GO:0016757">
    <property type="term" value="F:glycosyltransferase activity"/>
    <property type="evidence" value="ECO:0007669"/>
    <property type="project" value="InterPro"/>
</dbReference>
<dbReference type="PANTHER" id="PTHR12526">
    <property type="entry name" value="GLYCOSYLTRANSFERASE"/>
    <property type="match status" value="1"/>
</dbReference>
<keyword evidence="4" id="KW-1185">Reference proteome</keyword>
<dbReference type="EMBL" id="JADWYR010000001">
    <property type="protein sequence ID" value="MBG9375476.1"/>
    <property type="molecule type" value="Genomic_DNA"/>
</dbReference>
<evidence type="ECO:0000313" key="4">
    <source>
        <dbReference type="Proteomes" id="UP000628448"/>
    </source>
</evidence>
<protein>
    <submittedName>
        <fullName evidence="3">Glycosyltransferase family 4 protein</fullName>
    </submittedName>
</protein>